<dbReference type="InterPro" id="IPR004856">
    <property type="entry name" value="Glyco_trans_ALG6/ALG8"/>
</dbReference>
<dbReference type="GO" id="GO:0006487">
    <property type="term" value="P:protein N-linked glycosylation"/>
    <property type="evidence" value="ECO:0007669"/>
    <property type="project" value="TreeGrafter"/>
</dbReference>
<accession>A0A4Z2G4Q8</accession>
<keyword evidence="13" id="KW-1185">Reference proteome</keyword>
<dbReference type="Proteomes" id="UP000314294">
    <property type="component" value="Unassembled WGS sequence"/>
</dbReference>
<proteinExistence type="inferred from homology"/>
<dbReference type="Pfam" id="PF03155">
    <property type="entry name" value="Alg6_Alg8"/>
    <property type="match status" value="2"/>
</dbReference>
<dbReference type="EMBL" id="SRLO01000706">
    <property type="protein sequence ID" value="TNN48231.1"/>
    <property type="molecule type" value="Genomic_DNA"/>
</dbReference>
<dbReference type="EC" id="2.4.1.-" evidence="10"/>
<evidence type="ECO:0000256" key="1">
    <source>
        <dbReference type="ARBA" id="ARBA00004477"/>
    </source>
</evidence>
<evidence type="ECO:0000256" key="7">
    <source>
        <dbReference type="ARBA" id="ARBA00022824"/>
    </source>
</evidence>
<dbReference type="UniPathway" id="UPA00378"/>
<sequence length="217" mass="24279">MAAADGCSWFPALALGVSLLKCLFINAYHSTDFEVHRNWLAITHSLPVSRWYHENSSAWTLDYPPLFAWLQRGLAAAAQHADRDMLRVENLNYVSWQAEPKGPRDLLSRPPFVLAVLLLWNFGLLIVDRILKNTDSGNDIHFQYNGFLFGFLLLSIAKHLQTEGGDEAQVGTAESSLVMPPLIGGLPQGGTMHRLHVGDGIMIWAFIRPRYRGADLL</sequence>
<evidence type="ECO:0000256" key="3">
    <source>
        <dbReference type="ARBA" id="ARBA00008715"/>
    </source>
</evidence>
<feature type="signal peptide" evidence="11">
    <location>
        <begin position="1"/>
        <end position="27"/>
    </location>
</feature>
<evidence type="ECO:0000256" key="10">
    <source>
        <dbReference type="RuleBase" id="RU363110"/>
    </source>
</evidence>
<reference evidence="12 13" key="1">
    <citation type="submission" date="2019-03" db="EMBL/GenBank/DDBJ databases">
        <title>First draft genome of Liparis tanakae, snailfish: a comprehensive survey of snailfish specific genes.</title>
        <authorList>
            <person name="Kim W."/>
            <person name="Song I."/>
            <person name="Jeong J.-H."/>
            <person name="Kim D."/>
            <person name="Kim S."/>
            <person name="Ryu S."/>
            <person name="Song J.Y."/>
            <person name="Lee S.K."/>
        </authorList>
    </citation>
    <scope>NUCLEOTIDE SEQUENCE [LARGE SCALE GENOMIC DNA]</scope>
    <source>
        <tissue evidence="12">Muscle</tissue>
    </source>
</reference>
<evidence type="ECO:0000256" key="11">
    <source>
        <dbReference type="SAM" id="SignalP"/>
    </source>
</evidence>
<protein>
    <recommendedName>
        <fullName evidence="10">Alpha-1,3-glucosyltransferase</fullName>
        <ecNumber evidence="10">2.4.1.-</ecNumber>
    </recommendedName>
</protein>
<keyword evidence="11" id="KW-0732">Signal</keyword>
<organism evidence="12 13">
    <name type="scientific">Liparis tanakae</name>
    <name type="common">Tanaka's snailfish</name>
    <dbReference type="NCBI Taxonomy" id="230148"/>
    <lineage>
        <taxon>Eukaryota</taxon>
        <taxon>Metazoa</taxon>
        <taxon>Chordata</taxon>
        <taxon>Craniata</taxon>
        <taxon>Vertebrata</taxon>
        <taxon>Euteleostomi</taxon>
        <taxon>Actinopterygii</taxon>
        <taxon>Neopterygii</taxon>
        <taxon>Teleostei</taxon>
        <taxon>Neoteleostei</taxon>
        <taxon>Acanthomorphata</taxon>
        <taxon>Eupercaria</taxon>
        <taxon>Perciformes</taxon>
        <taxon>Cottioidei</taxon>
        <taxon>Cottales</taxon>
        <taxon>Liparidae</taxon>
        <taxon>Liparis</taxon>
    </lineage>
</organism>
<evidence type="ECO:0000256" key="2">
    <source>
        <dbReference type="ARBA" id="ARBA00004922"/>
    </source>
</evidence>
<dbReference type="AlphaFoldDB" id="A0A4Z2G4Q8"/>
<dbReference type="GO" id="GO:0042283">
    <property type="term" value="F:dolichyl pyrophosphate Glc1Man9GlcNAc2 alpha-1,3-glucosyltransferase activity"/>
    <property type="evidence" value="ECO:0007669"/>
    <property type="project" value="TreeGrafter"/>
</dbReference>
<dbReference type="OrthoDB" id="1689333at2759"/>
<feature type="chain" id="PRO_5021433866" description="Alpha-1,3-glucosyltransferase" evidence="11">
    <location>
        <begin position="28"/>
        <end position="217"/>
    </location>
</feature>
<keyword evidence="7 10" id="KW-0256">Endoplasmic reticulum</keyword>
<evidence type="ECO:0000313" key="13">
    <source>
        <dbReference type="Proteomes" id="UP000314294"/>
    </source>
</evidence>
<evidence type="ECO:0000256" key="5">
    <source>
        <dbReference type="ARBA" id="ARBA00022679"/>
    </source>
</evidence>
<comment type="pathway">
    <text evidence="2 10">Protein modification; protein glycosylation.</text>
</comment>
<keyword evidence="9" id="KW-0472">Membrane</keyword>
<dbReference type="PANTHER" id="PTHR12413:SF2">
    <property type="entry name" value="DOLICHYL PYROPHOSPHATE GLC1MAN9GLCNAC2 ALPHA-1,3-GLUCOSYLTRANSFERASE-RELATED"/>
    <property type="match status" value="1"/>
</dbReference>
<evidence type="ECO:0000256" key="6">
    <source>
        <dbReference type="ARBA" id="ARBA00022692"/>
    </source>
</evidence>
<keyword evidence="5 10" id="KW-0808">Transferase</keyword>
<keyword evidence="6" id="KW-0812">Transmembrane</keyword>
<evidence type="ECO:0000256" key="4">
    <source>
        <dbReference type="ARBA" id="ARBA00022676"/>
    </source>
</evidence>
<keyword evidence="4 10" id="KW-0328">Glycosyltransferase</keyword>
<comment type="similarity">
    <text evidence="3 10">Belongs to the ALG6/ALG8 glucosyltransferase family.</text>
</comment>
<comment type="subcellular location">
    <subcellularLocation>
        <location evidence="1 10">Endoplasmic reticulum membrane</location>
        <topology evidence="1 10">Multi-pass membrane protein</topology>
    </subcellularLocation>
</comment>
<evidence type="ECO:0000256" key="8">
    <source>
        <dbReference type="ARBA" id="ARBA00022989"/>
    </source>
</evidence>
<keyword evidence="8" id="KW-1133">Transmembrane helix</keyword>
<evidence type="ECO:0000313" key="12">
    <source>
        <dbReference type="EMBL" id="TNN48231.1"/>
    </source>
</evidence>
<name>A0A4Z2G4Q8_9TELE</name>
<dbReference type="PANTHER" id="PTHR12413">
    <property type="entry name" value="DOLICHYL GLYCOSYLTRANSFERASE"/>
    <property type="match status" value="1"/>
</dbReference>
<evidence type="ECO:0000256" key="9">
    <source>
        <dbReference type="ARBA" id="ARBA00023136"/>
    </source>
</evidence>
<comment type="caution">
    <text evidence="12">The sequence shown here is derived from an EMBL/GenBank/DDBJ whole genome shotgun (WGS) entry which is preliminary data.</text>
</comment>
<dbReference type="GO" id="GO:0005789">
    <property type="term" value="C:endoplasmic reticulum membrane"/>
    <property type="evidence" value="ECO:0007669"/>
    <property type="project" value="UniProtKB-SubCell"/>
</dbReference>
<gene>
    <name evidence="12" type="primary">ALG8</name>
    <name evidence="12" type="ORF">EYF80_041591</name>
</gene>